<evidence type="ECO:0000313" key="3">
    <source>
        <dbReference type="Proteomes" id="UP001204376"/>
    </source>
</evidence>
<dbReference type="Pfam" id="PF07484">
    <property type="entry name" value="Collar"/>
    <property type="match status" value="1"/>
</dbReference>
<dbReference type="InterPro" id="IPR037053">
    <property type="entry name" value="Phage_tail_collar_dom_sf"/>
</dbReference>
<organism evidence="2 3">
    <name type="scientific">Mucilaginibacter aquariorum</name>
    <dbReference type="NCBI Taxonomy" id="2967225"/>
    <lineage>
        <taxon>Bacteria</taxon>
        <taxon>Pseudomonadati</taxon>
        <taxon>Bacteroidota</taxon>
        <taxon>Sphingobacteriia</taxon>
        <taxon>Sphingobacteriales</taxon>
        <taxon>Sphingobacteriaceae</taxon>
        <taxon>Mucilaginibacter</taxon>
    </lineage>
</organism>
<reference evidence="2 3" key="1">
    <citation type="submission" date="2022-07" db="EMBL/GenBank/DDBJ databases">
        <title>Mucilaginibacter sp. JC4.</title>
        <authorList>
            <person name="Le V."/>
            <person name="Ko S.-R."/>
            <person name="Ahn C.-Y."/>
            <person name="Oh H.-M."/>
        </authorList>
    </citation>
    <scope>NUCLEOTIDE SEQUENCE [LARGE SCALE GENOMIC DNA]</scope>
    <source>
        <strain evidence="2 3">JC4</strain>
    </source>
</reference>
<comment type="caution">
    <text evidence="2">The sequence shown here is derived from an EMBL/GenBank/DDBJ whole genome shotgun (WGS) entry which is preliminary data.</text>
</comment>
<dbReference type="InterPro" id="IPR011083">
    <property type="entry name" value="Phage_tail_collar_dom"/>
</dbReference>
<dbReference type="Gene3D" id="3.90.1340.10">
    <property type="entry name" value="Phage tail collar domain"/>
    <property type="match status" value="1"/>
</dbReference>
<dbReference type="RefSeq" id="WP_256537316.1">
    <property type="nucleotide sequence ID" value="NZ_JANHOH010000001.1"/>
</dbReference>
<dbReference type="EMBL" id="JANHOH010000001">
    <property type="protein sequence ID" value="MCQ6957107.1"/>
    <property type="molecule type" value="Genomic_DNA"/>
</dbReference>
<gene>
    <name evidence="2" type="ORF">NPE20_04025</name>
</gene>
<sequence length="180" mass="18804">MDPILGEVRIFAGTFAPNGWFFCDGSTLPISQYAALFSLLGTNYGGDGVQTFKVPDLRGRAPVHSGNGQGINVSRYEVGQTAGVENANITTLQMPAHTHTVNVNSVAPSQGFATNGFLGFNANAETGEPYPFYSATATAGSTLNPAALTPAGGSQPLNIVQPVLGINFIIAWQGIYPSRP</sequence>
<dbReference type="SUPFAM" id="SSF88874">
    <property type="entry name" value="Receptor-binding domain of short tail fibre protein gp12"/>
    <property type="match status" value="1"/>
</dbReference>
<proteinExistence type="predicted"/>
<name>A0ABT1SXN1_9SPHI</name>
<evidence type="ECO:0000313" key="2">
    <source>
        <dbReference type="EMBL" id="MCQ6957107.1"/>
    </source>
</evidence>
<feature type="domain" description="Phage tail collar" evidence="1">
    <location>
        <begin position="6"/>
        <end position="62"/>
    </location>
</feature>
<accession>A0ABT1SXN1</accession>
<keyword evidence="3" id="KW-1185">Reference proteome</keyword>
<dbReference type="Proteomes" id="UP001204376">
    <property type="component" value="Unassembled WGS sequence"/>
</dbReference>
<protein>
    <submittedName>
        <fullName evidence="2">Tail fiber protein</fullName>
    </submittedName>
</protein>
<evidence type="ECO:0000259" key="1">
    <source>
        <dbReference type="Pfam" id="PF07484"/>
    </source>
</evidence>